<sequence>MRDEWLSCTCPLGVGCAAPVAWRIGKCLFVYLPSTLLNTRKGWHTHFAALQVFGGACAKYKTERGKDRGCFNIHSIIGSCFLFCGK</sequence>
<comment type="caution">
    <text evidence="1">The sequence shown here is derived from an EMBL/GenBank/DDBJ whole genome shotgun (WGS) entry which is preliminary data.</text>
</comment>
<evidence type="ECO:0000313" key="1">
    <source>
        <dbReference type="EMBL" id="MPC97953.1"/>
    </source>
</evidence>
<name>A0A5B7JU39_PORTR</name>
<dbReference type="AlphaFoldDB" id="A0A5B7JU39"/>
<dbReference type="PROSITE" id="PS51257">
    <property type="entry name" value="PROKAR_LIPOPROTEIN"/>
    <property type="match status" value="1"/>
</dbReference>
<keyword evidence="2" id="KW-1185">Reference proteome</keyword>
<dbReference type="EMBL" id="VSRR010112171">
    <property type="protein sequence ID" value="MPC97953.1"/>
    <property type="molecule type" value="Genomic_DNA"/>
</dbReference>
<organism evidence="1 2">
    <name type="scientific">Portunus trituberculatus</name>
    <name type="common">Swimming crab</name>
    <name type="synonym">Neptunus trituberculatus</name>
    <dbReference type="NCBI Taxonomy" id="210409"/>
    <lineage>
        <taxon>Eukaryota</taxon>
        <taxon>Metazoa</taxon>
        <taxon>Ecdysozoa</taxon>
        <taxon>Arthropoda</taxon>
        <taxon>Crustacea</taxon>
        <taxon>Multicrustacea</taxon>
        <taxon>Malacostraca</taxon>
        <taxon>Eumalacostraca</taxon>
        <taxon>Eucarida</taxon>
        <taxon>Decapoda</taxon>
        <taxon>Pleocyemata</taxon>
        <taxon>Brachyura</taxon>
        <taxon>Eubrachyura</taxon>
        <taxon>Portunoidea</taxon>
        <taxon>Portunidae</taxon>
        <taxon>Portuninae</taxon>
        <taxon>Portunus</taxon>
    </lineage>
</organism>
<gene>
    <name evidence="1" type="ORF">E2C01_093300</name>
</gene>
<protein>
    <submittedName>
        <fullName evidence="1">Uncharacterized protein</fullName>
    </submittedName>
</protein>
<reference evidence="1 2" key="1">
    <citation type="submission" date="2019-05" db="EMBL/GenBank/DDBJ databases">
        <title>Another draft genome of Portunus trituberculatus and its Hox gene families provides insights of decapod evolution.</title>
        <authorList>
            <person name="Jeong J.-H."/>
            <person name="Song I."/>
            <person name="Kim S."/>
            <person name="Choi T."/>
            <person name="Kim D."/>
            <person name="Ryu S."/>
            <person name="Kim W."/>
        </authorList>
    </citation>
    <scope>NUCLEOTIDE SEQUENCE [LARGE SCALE GENOMIC DNA]</scope>
    <source>
        <tissue evidence="1">Muscle</tissue>
    </source>
</reference>
<evidence type="ECO:0000313" key="2">
    <source>
        <dbReference type="Proteomes" id="UP000324222"/>
    </source>
</evidence>
<dbReference type="Proteomes" id="UP000324222">
    <property type="component" value="Unassembled WGS sequence"/>
</dbReference>
<accession>A0A5B7JU39</accession>
<proteinExistence type="predicted"/>